<comment type="subcellular location">
    <subcellularLocation>
        <location evidence="1">Nucleus</location>
    </subcellularLocation>
</comment>
<keyword evidence="2" id="KW-0805">Transcription regulation</keyword>
<evidence type="ECO:0000313" key="7">
    <source>
        <dbReference type="EMBL" id="CAG8376829.1"/>
    </source>
</evidence>
<evidence type="ECO:0000256" key="2">
    <source>
        <dbReference type="ARBA" id="ARBA00023015"/>
    </source>
</evidence>
<accession>A0A9W4J7K2</accession>
<dbReference type="PANTHER" id="PTHR46910:SF37">
    <property type="entry name" value="ZN(II)2CYS6 TRANSCRIPTION FACTOR (EUROFUNG)"/>
    <property type="match status" value="1"/>
</dbReference>
<evidence type="ECO:0000256" key="4">
    <source>
        <dbReference type="ARBA" id="ARBA00023163"/>
    </source>
</evidence>
<evidence type="ECO:0000256" key="1">
    <source>
        <dbReference type="ARBA" id="ARBA00004123"/>
    </source>
</evidence>
<reference evidence="7" key="1">
    <citation type="submission" date="2021-07" db="EMBL/GenBank/DDBJ databases">
        <authorList>
            <person name="Branca A.L. A."/>
        </authorList>
    </citation>
    <scope>NUCLEOTIDE SEQUENCE</scope>
</reference>
<dbReference type="InterPro" id="IPR007219">
    <property type="entry name" value="XnlR_reg_dom"/>
</dbReference>
<dbReference type="AlphaFoldDB" id="A0A9W4J7K2"/>
<dbReference type="SMART" id="SM00906">
    <property type="entry name" value="Fungal_trans"/>
    <property type="match status" value="1"/>
</dbReference>
<proteinExistence type="predicted"/>
<feature type="domain" description="Xylanolytic transcriptional activator regulatory" evidence="6">
    <location>
        <begin position="202"/>
        <end position="284"/>
    </location>
</feature>
<keyword evidence="5" id="KW-0539">Nucleus</keyword>
<evidence type="ECO:0000259" key="6">
    <source>
        <dbReference type="SMART" id="SM00906"/>
    </source>
</evidence>
<dbReference type="GO" id="GO:0008270">
    <property type="term" value="F:zinc ion binding"/>
    <property type="evidence" value="ECO:0007669"/>
    <property type="project" value="InterPro"/>
</dbReference>
<dbReference type="GO" id="GO:0006351">
    <property type="term" value="P:DNA-templated transcription"/>
    <property type="evidence" value="ECO:0007669"/>
    <property type="project" value="InterPro"/>
</dbReference>
<evidence type="ECO:0000313" key="8">
    <source>
        <dbReference type="Proteomes" id="UP001152649"/>
    </source>
</evidence>
<dbReference type="InterPro" id="IPR050987">
    <property type="entry name" value="AtrR-like"/>
</dbReference>
<dbReference type="GO" id="GO:0003677">
    <property type="term" value="F:DNA binding"/>
    <property type="evidence" value="ECO:0007669"/>
    <property type="project" value="UniProtKB-KW"/>
</dbReference>
<dbReference type="GO" id="GO:0003700">
    <property type="term" value="F:DNA-binding transcription factor activity"/>
    <property type="evidence" value="ECO:0007669"/>
    <property type="project" value="InterPro"/>
</dbReference>
<keyword evidence="3" id="KW-0238">DNA-binding</keyword>
<evidence type="ECO:0000256" key="5">
    <source>
        <dbReference type="ARBA" id="ARBA00023242"/>
    </source>
</evidence>
<dbReference type="EMBL" id="CAJVPG010000222">
    <property type="protein sequence ID" value="CAG8376829.1"/>
    <property type="molecule type" value="Genomic_DNA"/>
</dbReference>
<dbReference type="Proteomes" id="UP001152649">
    <property type="component" value="Unassembled WGS sequence"/>
</dbReference>
<dbReference type="PANTHER" id="PTHR46910">
    <property type="entry name" value="TRANSCRIPTION FACTOR PDR1"/>
    <property type="match status" value="1"/>
</dbReference>
<name>A0A9W4J7K2_9EURO</name>
<comment type="caution">
    <text evidence="7">The sequence shown here is derived from an EMBL/GenBank/DDBJ whole genome shotgun (WGS) entry which is preliminary data.</text>
</comment>
<organism evidence="7 8">
    <name type="scientific">Penicillium salamii</name>
    <dbReference type="NCBI Taxonomy" id="1612424"/>
    <lineage>
        <taxon>Eukaryota</taxon>
        <taxon>Fungi</taxon>
        <taxon>Dikarya</taxon>
        <taxon>Ascomycota</taxon>
        <taxon>Pezizomycotina</taxon>
        <taxon>Eurotiomycetes</taxon>
        <taxon>Eurotiomycetidae</taxon>
        <taxon>Eurotiales</taxon>
        <taxon>Aspergillaceae</taxon>
        <taxon>Penicillium</taxon>
    </lineage>
</organism>
<keyword evidence="8" id="KW-1185">Reference proteome</keyword>
<keyword evidence="4" id="KW-0804">Transcription</keyword>
<dbReference type="OrthoDB" id="5360893at2759"/>
<dbReference type="CDD" id="cd12148">
    <property type="entry name" value="fungal_TF_MHR"/>
    <property type="match status" value="1"/>
</dbReference>
<dbReference type="GO" id="GO:0005634">
    <property type="term" value="C:nucleus"/>
    <property type="evidence" value="ECO:0007669"/>
    <property type="project" value="UniProtKB-SubCell"/>
</dbReference>
<evidence type="ECO:0000256" key="3">
    <source>
        <dbReference type="ARBA" id="ARBA00023125"/>
    </source>
</evidence>
<protein>
    <recommendedName>
        <fullName evidence="6">Xylanolytic transcriptional activator regulatory domain-containing protein</fullName>
    </recommendedName>
</protein>
<gene>
    <name evidence="7" type="ORF">PSALAMII_LOCUS5330</name>
</gene>
<sequence>MILTSGGLNTDSEQNYPFLYHVGNINLSDSAILFYSEGQKWVERLTGEKLPSELCMTSSRPWERDPTTEPQDPLEVTPLGTMILPDRQILESATDRFFDCVLGCIWPLPDQVLFQKTMDVAYGDQNDSPSRTHTARICVWTTWAFISTFPDISTDLSPKKRGEVVNSIMASINLLQQPHIELLESMSMLVVLHLNSGDIQSSILSNTVAARFVLLLGANTRECFKSACRFVSLGDEQCRREYHLRNLFWMCYIQDKELCLRSNQPPALSEYNCDLDLPIDYQQNYNSSPSDDNCKTPVFAGDLRLNQLKSKAYCDLYSRRALEKDGTRILREIRQLDGELEEWRMSIPMNHRPTLLFSQGTGYRSDSFSIRSLMMHLEYYYCMSYIHQACGRFRLVDGTEDQEIQGISSSLSLAIATCRSSLYYLLEVKHALSPGDFWLVLFYPLSAILTIFCNIIAHPSAPEASKDLTIMRQISAQVRELGDREGEVSGRSHNTDRVWKVVTSLEALAKNTIEKHSP</sequence>